<protein>
    <submittedName>
        <fullName evidence="2">Uncharacterized protein</fullName>
    </submittedName>
</protein>
<feature type="non-terminal residue" evidence="2">
    <location>
        <position position="1"/>
    </location>
</feature>
<organism evidence="2 3">
    <name type="scientific">Tilletia horrida</name>
    <dbReference type="NCBI Taxonomy" id="155126"/>
    <lineage>
        <taxon>Eukaryota</taxon>
        <taxon>Fungi</taxon>
        <taxon>Dikarya</taxon>
        <taxon>Basidiomycota</taxon>
        <taxon>Ustilaginomycotina</taxon>
        <taxon>Exobasidiomycetes</taxon>
        <taxon>Tilletiales</taxon>
        <taxon>Tilletiaceae</taxon>
        <taxon>Tilletia</taxon>
    </lineage>
</organism>
<feature type="region of interest" description="Disordered" evidence="1">
    <location>
        <begin position="167"/>
        <end position="186"/>
    </location>
</feature>
<sequence>PAGLPLVEQCTRVSEKLARLDEVVNFFSDMVDRNGHQRDTLLRDLVAALREARMLVQDQLGRLELLLSDQHARYQEDLEDIRNRAILEQNELQARQQRRLDHVFAAAKLSVEEARRRAASDMDAFVERVDTDLQHLDDRSDVLATLRDRMKSCTSEAQNEIRTTLAHYTLRDPESDPGAQPQWSSS</sequence>
<comment type="caution">
    <text evidence="2">The sequence shown here is derived from an EMBL/GenBank/DDBJ whole genome shotgun (WGS) entry which is preliminary data.</text>
</comment>
<dbReference type="AlphaFoldDB" id="A0AAN6G8N0"/>
<keyword evidence="3" id="KW-1185">Reference proteome</keyword>
<dbReference type="Gene3D" id="1.20.120.20">
    <property type="entry name" value="Apolipoprotein"/>
    <property type="match status" value="1"/>
</dbReference>
<gene>
    <name evidence="2" type="ORF">OC842_007297</name>
</gene>
<proteinExistence type="predicted"/>
<evidence type="ECO:0000256" key="1">
    <source>
        <dbReference type="SAM" id="MobiDB-lite"/>
    </source>
</evidence>
<name>A0AAN6G8N0_9BASI</name>
<dbReference type="EMBL" id="JAPDMQ010000892">
    <property type="protein sequence ID" value="KAK0519859.1"/>
    <property type="molecule type" value="Genomic_DNA"/>
</dbReference>
<accession>A0AAN6G8N0</accession>
<dbReference type="Proteomes" id="UP001176521">
    <property type="component" value="Unassembled WGS sequence"/>
</dbReference>
<evidence type="ECO:0000313" key="2">
    <source>
        <dbReference type="EMBL" id="KAK0519859.1"/>
    </source>
</evidence>
<reference evidence="2" key="1">
    <citation type="journal article" date="2023" name="PhytoFront">
        <title>Draft Genome Resources of Seven Strains of Tilletia horrida, Causal Agent of Kernel Smut of Rice.</title>
        <authorList>
            <person name="Khanal S."/>
            <person name="Antony Babu S."/>
            <person name="Zhou X.G."/>
        </authorList>
    </citation>
    <scope>NUCLEOTIDE SEQUENCE</scope>
    <source>
        <strain evidence="2">TX3</strain>
    </source>
</reference>
<dbReference type="SUPFAM" id="SSF58113">
    <property type="entry name" value="Apolipoprotein A-I"/>
    <property type="match status" value="1"/>
</dbReference>
<evidence type="ECO:0000313" key="3">
    <source>
        <dbReference type="Proteomes" id="UP001176521"/>
    </source>
</evidence>